<evidence type="ECO:0000313" key="10">
    <source>
        <dbReference type="Proteomes" id="UP000629098"/>
    </source>
</evidence>
<evidence type="ECO:0000259" key="7">
    <source>
        <dbReference type="Pfam" id="PF00082"/>
    </source>
</evidence>
<evidence type="ECO:0000256" key="6">
    <source>
        <dbReference type="SAM" id="MobiDB-lite"/>
    </source>
</evidence>
<dbReference type="GO" id="GO:0004252">
    <property type="term" value="F:serine-type endopeptidase activity"/>
    <property type="evidence" value="ECO:0007669"/>
    <property type="project" value="UniProtKB-UniRule"/>
</dbReference>
<keyword evidence="4 5" id="KW-0720">Serine protease</keyword>
<dbReference type="PANTHER" id="PTHR43806:SF11">
    <property type="entry name" value="CEREVISIN-RELATED"/>
    <property type="match status" value="1"/>
</dbReference>
<feature type="compositionally biased region" description="Polar residues" evidence="6">
    <location>
        <begin position="27"/>
        <end position="41"/>
    </location>
</feature>
<evidence type="ECO:0000256" key="4">
    <source>
        <dbReference type="ARBA" id="ARBA00022825"/>
    </source>
</evidence>
<dbReference type="Pfam" id="PF00082">
    <property type="entry name" value="Peptidase_S8"/>
    <property type="match status" value="1"/>
</dbReference>
<dbReference type="InterPro" id="IPR058502">
    <property type="entry name" value="PLL-like_beta-prop"/>
</dbReference>
<dbReference type="Gene3D" id="3.40.50.200">
    <property type="entry name" value="Peptidase S8/S53 domain"/>
    <property type="match status" value="1"/>
</dbReference>
<comment type="caution">
    <text evidence="9">The sequence shown here is derived from an EMBL/GenBank/DDBJ whole genome shotgun (WGS) entry which is preliminary data.</text>
</comment>
<feature type="domain" description="Peptidase S8/S53" evidence="7">
    <location>
        <begin position="190"/>
        <end position="457"/>
    </location>
</feature>
<dbReference type="Gene3D" id="2.120.10.70">
    <property type="entry name" value="Fucose-specific lectin"/>
    <property type="match status" value="3"/>
</dbReference>
<feature type="compositionally biased region" description="Low complexity" evidence="6">
    <location>
        <begin position="1"/>
        <end position="12"/>
    </location>
</feature>
<dbReference type="SUPFAM" id="SSF89372">
    <property type="entry name" value="Fucose-specific lectin"/>
    <property type="match status" value="1"/>
</dbReference>
<dbReference type="PRINTS" id="PR00723">
    <property type="entry name" value="SUBTILISIN"/>
</dbReference>
<dbReference type="InterPro" id="IPR000209">
    <property type="entry name" value="Peptidase_S8/S53_dom"/>
</dbReference>
<gene>
    <name evidence="9" type="ORF">ICL16_43785</name>
</gene>
<feature type="active site" description="Charge relay system" evidence="5">
    <location>
        <position position="199"/>
    </location>
</feature>
<proteinExistence type="inferred from homology"/>
<evidence type="ECO:0000259" key="8">
    <source>
        <dbReference type="Pfam" id="PF26607"/>
    </source>
</evidence>
<keyword evidence="2 5" id="KW-0645">Protease</keyword>
<keyword evidence="10" id="KW-1185">Reference proteome</keyword>
<reference evidence="9" key="1">
    <citation type="submission" date="2020-09" db="EMBL/GenBank/DDBJ databases">
        <title>Iningainema tapete sp. nov. (Scytonemataceae, Cyanobacteria) from greenhouses in central Florida (USA) produces two types of nodularin with biosynthetic potential for microcystin-LR and anabaenopeptins.</title>
        <authorList>
            <person name="Berthold D.E."/>
            <person name="Lefler F.W."/>
            <person name="Huang I.-S."/>
            <person name="Abdulla H."/>
            <person name="Zimba P.V."/>
            <person name="Laughinghouse H.D. IV."/>
        </authorList>
    </citation>
    <scope>NUCLEOTIDE SEQUENCE</scope>
    <source>
        <strain evidence="9">BLCCT55</strain>
    </source>
</reference>
<keyword evidence="3 5" id="KW-0378">Hydrolase</keyword>
<dbReference type="PROSITE" id="PS51892">
    <property type="entry name" value="SUBTILASE"/>
    <property type="match status" value="1"/>
</dbReference>
<dbReference type="InterPro" id="IPR050131">
    <property type="entry name" value="Peptidase_S8_subtilisin-like"/>
</dbReference>
<feature type="active site" description="Charge relay system" evidence="5">
    <location>
        <position position="239"/>
    </location>
</feature>
<dbReference type="EMBL" id="JACXAE010000134">
    <property type="protein sequence ID" value="MBD2778788.1"/>
    <property type="molecule type" value="Genomic_DNA"/>
</dbReference>
<evidence type="ECO:0000256" key="1">
    <source>
        <dbReference type="ARBA" id="ARBA00011073"/>
    </source>
</evidence>
<dbReference type="Pfam" id="PF26607">
    <property type="entry name" value="DUF8189"/>
    <property type="match status" value="1"/>
</dbReference>
<comment type="similarity">
    <text evidence="1 5">Belongs to the peptidase S8 family.</text>
</comment>
<feature type="domain" description="PLL-like beta propeller" evidence="8">
    <location>
        <begin position="474"/>
        <end position="737"/>
    </location>
</feature>
<protein>
    <submittedName>
        <fullName evidence="9">S8 family serine peptidase</fullName>
    </submittedName>
</protein>
<dbReference type="RefSeq" id="WP_190838879.1">
    <property type="nucleotide sequence ID" value="NZ_CAWPPI010000134.1"/>
</dbReference>
<dbReference type="SUPFAM" id="SSF52743">
    <property type="entry name" value="Subtilisin-like"/>
    <property type="match status" value="1"/>
</dbReference>
<name>A0A8J7C0W0_9CYAN</name>
<feature type="region of interest" description="Disordered" evidence="6">
    <location>
        <begin position="1"/>
        <end position="41"/>
    </location>
</feature>
<evidence type="ECO:0000256" key="2">
    <source>
        <dbReference type="ARBA" id="ARBA00022670"/>
    </source>
</evidence>
<dbReference type="PANTHER" id="PTHR43806">
    <property type="entry name" value="PEPTIDASE S8"/>
    <property type="match status" value="1"/>
</dbReference>
<evidence type="ECO:0000256" key="3">
    <source>
        <dbReference type="ARBA" id="ARBA00022801"/>
    </source>
</evidence>
<dbReference type="InterPro" id="IPR036852">
    <property type="entry name" value="Peptidase_S8/S53_dom_sf"/>
</dbReference>
<dbReference type="InterPro" id="IPR015500">
    <property type="entry name" value="Peptidase_S8_subtilisin-rel"/>
</dbReference>
<evidence type="ECO:0000313" key="9">
    <source>
        <dbReference type="EMBL" id="MBD2778788.1"/>
    </source>
</evidence>
<dbReference type="AlphaFoldDB" id="A0A8J7C0W0"/>
<feature type="active site" description="Charge relay system" evidence="5">
    <location>
        <position position="409"/>
    </location>
</feature>
<evidence type="ECO:0000256" key="5">
    <source>
        <dbReference type="PROSITE-ProRule" id="PRU01240"/>
    </source>
</evidence>
<sequence>MNTGNNNNMSTGRTQPEMPSINMDTPPRTSEMPSSEMNSSGVGQMQNVLVEIRVPKTQGAMGASGVISEMNVTSFQLDTSYEPVPVSSASEQAPSLMGSNEETMIVRGVIEESQIPDLEAQSNVVKVYKDTPIAPFDSEVVDQDLVMPMDEAGNCPIGTCDCSPTTPKGAIADVAKYFGVDQIWAAGYKGQGIVVGVVDGGITAEGREVAVGETIRRIPNVIGGPAFDWGTKAKAWNEHGNMCATDVLGMAPEAKIYDCRISGGNSISNALKVFEWAINQHRTDGTPQILTNSWGIYQKSWDDYYATNPDHPFTRKVVEAINEGILVLFAAGNCGGACPSGRCGGDAGPGKSIWGANGHPLVITVGAVNKDEQFVGYSSQGPAALDPNKPDFCSITHFRGYFGSDNGTSAATPIAAGVAALFKQAKPTLTQEELKDVLKKTAKDIGPVGFDQHSGAGIIQPKAALDLIVPQLPVWHGWENLGGNSFSAPAAASWGKNRLDVFAIAADSAVYQKSWDGNVWSEWQSLGGFSLSAPAAFASTNRIDTFIIGQQRQVLRKSWDGKAWSDWENLGGLCKQGVAVSSWGALRLDVFTISADNAVWHKFWNGTVWSEWQSLGGFCLSAPAAVSWGENRIDLFVIGGDRSIYRKYWDGTSWSSNWENLGGLWFYSPAVTSWGANRLDVFAVGTDNALYRKYWDGTSWSTWENLGGTCVSAPGAVSWGLNRIDTFVIGGDNAVYRKWFG</sequence>
<accession>A0A8J7C0W0</accession>
<dbReference type="PROSITE" id="PS00138">
    <property type="entry name" value="SUBTILASE_SER"/>
    <property type="match status" value="1"/>
</dbReference>
<dbReference type="GO" id="GO:0006508">
    <property type="term" value="P:proteolysis"/>
    <property type="evidence" value="ECO:0007669"/>
    <property type="project" value="UniProtKB-KW"/>
</dbReference>
<dbReference type="CDD" id="cd22954">
    <property type="entry name" value="PLL_lectin"/>
    <property type="match status" value="1"/>
</dbReference>
<dbReference type="Proteomes" id="UP000629098">
    <property type="component" value="Unassembled WGS sequence"/>
</dbReference>
<organism evidence="9 10">
    <name type="scientific">Iningainema tapete BLCC-T55</name>
    <dbReference type="NCBI Taxonomy" id="2748662"/>
    <lineage>
        <taxon>Bacteria</taxon>
        <taxon>Bacillati</taxon>
        <taxon>Cyanobacteriota</taxon>
        <taxon>Cyanophyceae</taxon>
        <taxon>Nostocales</taxon>
        <taxon>Scytonemataceae</taxon>
        <taxon>Iningainema tapete</taxon>
    </lineage>
</organism>
<dbReference type="InterPro" id="IPR023828">
    <property type="entry name" value="Peptidase_S8_Ser-AS"/>
</dbReference>